<gene>
    <name evidence="2" type="ORF">CBF28_08040</name>
</gene>
<keyword evidence="3" id="KW-1185">Reference proteome</keyword>
<proteinExistence type="predicted"/>
<evidence type="ECO:0000313" key="2">
    <source>
        <dbReference type="EMBL" id="RSU15010.1"/>
    </source>
</evidence>
<organism evidence="2 3">
    <name type="scientific">Vagococcus carniphilus</name>
    <dbReference type="NCBI Taxonomy" id="218144"/>
    <lineage>
        <taxon>Bacteria</taxon>
        <taxon>Bacillati</taxon>
        <taxon>Bacillota</taxon>
        <taxon>Bacilli</taxon>
        <taxon>Lactobacillales</taxon>
        <taxon>Enterococcaceae</taxon>
        <taxon>Vagococcus</taxon>
    </lineage>
</organism>
<evidence type="ECO:0000256" key="1">
    <source>
        <dbReference type="SAM" id="SignalP"/>
    </source>
</evidence>
<feature type="chain" id="PRO_5019014498" evidence="1">
    <location>
        <begin position="26"/>
        <end position="250"/>
    </location>
</feature>
<sequence length="250" mass="28423">MNKKSLLLGAAAIGFLGINGLQAEAAIDETVKNIDIDFYYQKDRVRIDFKQDKKGKITRSDIRNDIKGEKFRKELGEQKIREMFEDVDFNTASNNEIFMAILDYIDAPSGSEFTKGTFNSRFWDGKKTFNFSDKEVLQSGEVTNNKDLRKIDATVYYGKEKVDFKYTVLNKSISSSYRNTITGERYKGLQSAAKVNDLLKGFHLRNSANYEVNTYLLSGLEESTGGAEATRIVLRAEFTNGAKRNYDVRL</sequence>
<dbReference type="RefSeq" id="WP_126793801.1">
    <property type="nucleotide sequence ID" value="NZ_CP060720.1"/>
</dbReference>
<reference evidence="2 3" key="1">
    <citation type="submission" date="2017-05" db="EMBL/GenBank/DDBJ databases">
        <title>Vagococcus spp. assemblies.</title>
        <authorList>
            <person name="Gulvik C.A."/>
        </authorList>
    </citation>
    <scope>NUCLEOTIDE SEQUENCE [LARGE SCALE GENOMIC DNA]</scope>
    <source>
        <strain evidence="2 3">SS1714</strain>
    </source>
</reference>
<dbReference type="AlphaFoldDB" id="A0A430B3V3"/>
<keyword evidence="1" id="KW-0732">Signal</keyword>
<dbReference type="EMBL" id="NGKB01000006">
    <property type="protein sequence ID" value="RSU15010.1"/>
    <property type="molecule type" value="Genomic_DNA"/>
</dbReference>
<accession>A0A430B3V3</accession>
<evidence type="ECO:0000313" key="3">
    <source>
        <dbReference type="Proteomes" id="UP000288028"/>
    </source>
</evidence>
<feature type="signal peptide" evidence="1">
    <location>
        <begin position="1"/>
        <end position="25"/>
    </location>
</feature>
<name>A0A430B3V3_9ENTE</name>
<dbReference type="Proteomes" id="UP000288028">
    <property type="component" value="Unassembled WGS sequence"/>
</dbReference>
<dbReference type="GeneID" id="95579671"/>
<protein>
    <submittedName>
        <fullName evidence="2">Uncharacterized protein</fullName>
    </submittedName>
</protein>
<comment type="caution">
    <text evidence="2">The sequence shown here is derived from an EMBL/GenBank/DDBJ whole genome shotgun (WGS) entry which is preliminary data.</text>
</comment>